<dbReference type="EMBL" id="CAMPGE010009106">
    <property type="protein sequence ID" value="CAI2367981.1"/>
    <property type="molecule type" value="Genomic_DNA"/>
</dbReference>
<evidence type="ECO:0000256" key="1">
    <source>
        <dbReference type="SAM" id="MobiDB-lite"/>
    </source>
</evidence>
<proteinExistence type="predicted"/>
<dbReference type="AlphaFoldDB" id="A0AAD1UHE0"/>
<comment type="caution">
    <text evidence="2">The sequence shown here is derived from an EMBL/GenBank/DDBJ whole genome shotgun (WGS) entry which is preliminary data.</text>
</comment>
<evidence type="ECO:0000313" key="2">
    <source>
        <dbReference type="EMBL" id="CAI2367981.1"/>
    </source>
</evidence>
<name>A0AAD1UHE0_EUPCR</name>
<evidence type="ECO:0000313" key="3">
    <source>
        <dbReference type="Proteomes" id="UP001295684"/>
    </source>
</evidence>
<dbReference type="Proteomes" id="UP001295684">
    <property type="component" value="Unassembled WGS sequence"/>
</dbReference>
<feature type="region of interest" description="Disordered" evidence="1">
    <location>
        <begin position="212"/>
        <end position="250"/>
    </location>
</feature>
<accession>A0AAD1UHE0</accession>
<sequence>MRRSKTSRITMTPKSKSTKKKKNQRIFYQTFPVVGEVPIAFYIPECKSREAYKKQIEDHGGIVINIFEPYMYQIKIERNKVKNKNFYAGIIYSSKLIDESIKAGRMMSSLDTFKIGMVKNGIPHKNLHRQGYTFLEVLKVFELAESIKNYKKMFKPEAWEKIANKDIIPGRPAKSLAQTFKKFKKVGKEAALKEILKKGKYSQYFSSPPGFSKECTIEKTPSTQFGSTTDESRENPDEEEEEADQQEDDDVEEFILAVDDLESVLAYNESDDISYNVNNNMKKINTRNLSDIYTDMEENQLRRVTGHKRVKIAEDTEISSPIYASDELIYHCKEKERISVTFKPQERLRLVSKNYSKSKKLDLFRMLYNELEYLSKIHAIKIDDLHMLFFEVSCDIGRLKKILTSESTSAPKRWDELSDLAVLSNFNSVEHKALCKERGPTEVSKRKRFLESR</sequence>
<feature type="compositionally biased region" description="Acidic residues" evidence="1">
    <location>
        <begin position="236"/>
        <end position="250"/>
    </location>
</feature>
<keyword evidence="3" id="KW-1185">Reference proteome</keyword>
<gene>
    <name evidence="2" type="ORF">ECRASSUSDP1_LOCUS9270</name>
</gene>
<feature type="region of interest" description="Disordered" evidence="1">
    <location>
        <begin position="1"/>
        <end position="20"/>
    </location>
</feature>
<feature type="compositionally biased region" description="Polar residues" evidence="1">
    <location>
        <begin position="219"/>
        <end position="229"/>
    </location>
</feature>
<organism evidence="2 3">
    <name type="scientific">Euplotes crassus</name>
    <dbReference type="NCBI Taxonomy" id="5936"/>
    <lineage>
        <taxon>Eukaryota</taxon>
        <taxon>Sar</taxon>
        <taxon>Alveolata</taxon>
        <taxon>Ciliophora</taxon>
        <taxon>Intramacronucleata</taxon>
        <taxon>Spirotrichea</taxon>
        <taxon>Hypotrichia</taxon>
        <taxon>Euplotida</taxon>
        <taxon>Euplotidae</taxon>
        <taxon>Moneuplotes</taxon>
    </lineage>
</organism>
<protein>
    <submittedName>
        <fullName evidence="2">Uncharacterized protein</fullName>
    </submittedName>
</protein>
<reference evidence="2" key="1">
    <citation type="submission" date="2023-07" db="EMBL/GenBank/DDBJ databases">
        <authorList>
            <consortium name="AG Swart"/>
            <person name="Singh M."/>
            <person name="Singh A."/>
            <person name="Seah K."/>
            <person name="Emmerich C."/>
        </authorList>
    </citation>
    <scope>NUCLEOTIDE SEQUENCE</scope>
    <source>
        <strain evidence="2">DP1</strain>
    </source>
</reference>